<dbReference type="Pfam" id="PF24984">
    <property type="entry name" value="HEAT_EF3_GNC1"/>
    <property type="match status" value="1"/>
</dbReference>
<comment type="caution">
    <text evidence="5">The sequence shown here is derived from an EMBL/GenBank/DDBJ whole genome shotgun (WGS) entry which is preliminary data.</text>
</comment>
<name>A0A9P5N136_9AGAM</name>
<evidence type="ECO:0000256" key="2">
    <source>
        <dbReference type="ARBA" id="ARBA00022737"/>
    </source>
</evidence>
<dbReference type="InterPro" id="IPR034085">
    <property type="entry name" value="TOG"/>
</dbReference>
<protein>
    <submittedName>
        <fullName evidence="5">ARM repeat-containing protein</fullName>
    </submittedName>
</protein>
<dbReference type="Pfam" id="PF12074">
    <property type="entry name" value="Gcn1_N"/>
    <property type="match status" value="1"/>
</dbReference>
<dbReference type="GO" id="GO:0005829">
    <property type="term" value="C:cytosol"/>
    <property type="evidence" value="ECO:0007669"/>
    <property type="project" value="TreeGrafter"/>
</dbReference>
<dbReference type="Gene3D" id="1.25.10.10">
    <property type="entry name" value="Leucine-rich Repeat Variant"/>
    <property type="match status" value="6"/>
</dbReference>
<keyword evidence="6" id="KW-1185">Reference proteome</keyword>
<dbReference type="InterPro" id="IPR022716">
    <property type="entry name" value="Gcn1_N"/>
</dbReference>
<dbReference type="Proteomes" id="UP000759537">
    <property type="component" value="Unassembled WGS sequence"/>
</dbReference>
<evidence type="ECO:0000256" key="1">
    <source>
        <dbReference type="ARBA" id="ARBA00007366"/>
    </source>
</evidence>
<reference evidence="5" key="1">
    <citation type="submission" date="2019-10" db="EMBL/GenBank/DDBJ databases">
        <authorList>
            <consortium name="DOE Joint Genome Institute"/>
            <person name="Kuo A."/>
            <person name="Miyauchi S."/>
            <person name="Kiss E."/>
            <person name="Drula E."/>
            <person name="Kohler A."/>
            <person name="Sanchez-Garcia M."/>
            <person name="Andreopoulos B."/>
            <person name="Barry K.W."/>
            <person name="Bonito G."/>
            <person name="Buee M."/>
            <person name="Carver A."/>
            <person name="Chen C."/>
            <person name="Cichocki N."/>
            <person name="Clum A."/>
            <person name="Culley D."/>
            <person name="Crous P.W."/>
            <person name="Fauchery L."/>
            <person name="Girlanda M."/>
            <person name="Hayes R."/>
            <person name="Keri Z."/>
            <person name="LaButti K."/>
            <person name="Lipzen A."/>
            <person name="Lombard V."/>
            <person name="Magnuson J."/>
            <person name="Maillard F."/>
            <person name="Morin E."/>
            <person name="Murat C."/>
            <person name="Nolan M."/>
            <person name="Ohm R."/>
            <person name="Pangilinan J."/>
            <person name="Pereira M."/>
            <person name="Perotto S."/>
            <person name="Peter M."/>
            <person name="Riley R."/>
            <person name="Sitrit Y."/>
            <person name="Stielow B."/>
            <person name="Szollosi G."/>
            <person name="Zifcakova L."/>
            <person name="Stursova M."/>
            <person name="Spatafora J.W."/>
            <person name="Tedersoo L."/>
            <person name="Vaario L.-M."/>
            <person name="Yamada A."/>
            <person name="Yan M."/>
            <person name="Wang P."/>
            <person name="Xu J."/>
            <person name="Bruns T."/>
            <person name="Baldrian P."/>
            <person name="Vilgalys R."/>
            <person name="Henrissat B."/>
            <person name="Grigoriev I.V."/>
            <person name="Hibbett D."/>
            <person name="Nagy L.G."/>
            <person name="Martin F.M."/>
        </authorList>
    </citation>
    <scope>NUCLEOTIDE SEQUENCE</scope>
    <source>
        <strain evidence="5">Prilba</strain>
    </source>
</reference>
<dbReference type="OrthoDB" id="5148094at2759"/>
<dbReference type="InterPro" id="IPR056810">
    <property type="entry name" value="GNC1-like_N"/>
</dbReference>
<accession>A0A9P5N136</accession>
<proteinExistence type="inferred from homology"/>
<dbReference type="SUPFAM" id="SSF48371">
    <property type="entry name" value="ARM repeat"/>
    <property type="match status" value="3"/>
</dbReference>
<keyword evidence="2" id="KW-0677">Repeat</keyword>
<evidence type="ECO:0000256" key="3">
    <source>
        <dbReference type="PROSITE-ProRule" id="PRU00103"/>
    </source>
</evidence>
<feature type="repeat" description="HEAT" evidence="3">
    <location>
        <begin position="1660"/>
        <end position="1698"/>
    </location>
</feature>
<dbReference type="SMART" id="SM01349">
    <property type="entry name" value="TOG"/>
    <property type="match status" value="1"/>
</dbReference>
<feature type="domain" description="TOG" evidence="4">
    <location>
        <begin position="1365"/>
        <end position="1600"/>
    </location>
</feature>
<dbReference type="PROSITE" id="PS50077">
    <property type="entry name" value="HEAT_REPEAT"/>
    <property type="match status" value="3"/>
</dbReference>
<feature type="repeat" description="HEAT" evidence="3">
    <location>
        <begin position="1542"/>
        <end position="1580"/>
    </location>
</feature>
<dbReference type="Pfam" id="PF23271">
    <property type="entry name" value="HEAT_GCN1"/>
    <property type="match status" value="1"/>
</dbReference>
<evidence type="ECO:0000259" key="4">
    <source>
        <dbReference type="SMART" id="SM01349"/>
    </source>
</evidence>
<dbReference type="Pfam" id="PF24987">
    <property type="entry name" value="HEAT_EF3_N"/>
    <property type="match status" value="1"/>
</dbReference>
<dbReference type="Pfam" id="PF24993">
    <property type="entry name" value="GNC1_N"/>
    <property type="match status" value="1"/>
</dbReference>
<dbReference type="GO" id="GO:0019887">
    <property type="term" value="F:protein kinase regulator activity"/>
    <property type="evidence" value="ECO:0007669"/>
    <property type="project" value="TreeGrafter"/>
</dbReference>
<dbReference type="InterPro" id="IPR056809">
    <property type="entry name" value="HEAT_GCN1_fung"/>
</dbReference>
<evidence type="ECO:0000313" key="6">
    <source>
        <dbReference type="Proteomes" id="UP000759537"/>
    </source>
</evidence>
<organism evidence="5 6">
    <name type="scientific">Russula ochroleuca</name>
    <dbReference type="NCBI Taxonomy" id="152965"/>
    <lineage>
        <taxon>Eukaryota</taxon>
        <taxon>Fungi</taxon>
        <taxon>Dikarya</taxon>
        <taxon>Basidiomycota</taxon>
        <taxon>Agaricomycotina</taxon>
        <taxon>Agaricomycetes</taxon>
        <taxon>Russulales</taxon>
        <taxon>Russulaceae</taxon>
        <taxon>Russula</taxon>
    </lineage>
</organism>
<dbReference type="GO" id="GO:0006417">
    <property type="term" value="P:regulation of translation"/>
    <property type="evidence" value="ECO:0007669"/>
    <property type="project" value="TreeGrafter"/>
</dbReference>
<reference evidence="5" key="2">
    <citation type="journal article" date="2020" name="Nat. Commun.">
        <title>Large-scale genome sequencing of mycorrhizal fungi provides insights into the early evolution of symbiotic traits.</title>
        <authorList>
            <person name="Miyauchi S."/>
            <person name="Kiss E."/>
            <person name="Kuo A."/>
            <person name="Drula E."/>
            <person name="Kohler A."/>
            <person name="Sanchez-Garcia M."/>
            <person name="Morin E."/>
            <person name="Andreopoulos B."/>
            <person name="Barry K.W."/>
            <person name="Bonito G."/>
            <person name="Buee M."/>
            <person name="Carver A."/>
            <person name="Chen C."/>
            <person name="Cichocki N."/>
            <person name="Clum A."/>
            <person name="Culley D."/>
            <person name="Crous P.W."/>
            <person name="Fauchery L."/>
            <person name="Girlanda M."/>
            <person name="Hayes R.D."/>
            <person name="Keri Z."/>
            <person name="LaButti K."/>
            <person name="Lipzen A."/>
            <person name="Lombard V."/>
            <person name="Magnuson J."/>
            <person name="Maillard F."/>
            <person name="Murat C."/>
            <person name="Nolan M."/>
            <person name="Ohm R.A."/>
            <person name="Pangilinan J."/>
            <person name="Pereira M.F."/>
            <person name="Perotto S."/>
            <person name="Peter M."/>
            <person name="Pfister S."/>
            <person name="Riley R."/>
            <person name="Sitrit Y."/>
            <person name="Stielow J.B."/>
            <person name="Szollosi G."/>
            <person name="Zifcakova L."/>
            <person name="Stursova M."/>
            <person name="Spatafora J.W."/>
            <person name="Tedersoo L."/>
            <person name="Vaario L.M."/>
            <person name="Yamada A."/>
            <person name="Yan M."/>
            <person name="Wang P."/>
            <person name="Xu J."/>
            <person name="Bruns T."/>
            <person name="Baldrian P."/>
            <person name="Vilgalys R."/>
            <person name="Dunand C."/>
            <person name="Henrissat B."/>
            <person name="Grigoriev I.V."/>
            <person name="Hibbett D."/>
            <person name="Nagy L.G."/>
            <person name="Martin F.M."/>
        </authorList>
    </citation>
    <scope>NUCLEOTIDE SEQUENCE</scope>
    <source>
        <strain evidence="5">Prilba</strain>
    </source>
</reference>
<dbReference type="EMBL" id="WHVB01000004">
    <property type="protein sequence ID" value="KAF8483702.1"/>
    <property type="molecule type" value="Genomic_DNA"/>
</dbReference>
<gene>
    <name evidence="5" type="ORF">DFH94DRAFT_321157</name>
</gene>
<dbReference type="PANTHER" id="PTHR23346">
    <property type="entry name" value="TRANSLATIONAL ACTIVATOR GCN1-RELATED"/>
    <property type="match status" value="1"/>
</dbReference>
<evidence type="ECO:0000313" key="5">
    <source>
        <dbReference type="EMBL" id="KAF8483702.1"/>
    </source>
</evidence>
<dbReference type="GO" id="GO:0034198">
    <property type="term" value="P:cellular response to amino acid starvation"/>
    <property type="evidence" value="ECO:0007669"/>
    <property type="project" value="TreeGrafter"/>
</dbReference>
<dbReference type="InterPro" id="IPR011989">
    <property type="entry name" value="ARM-like"/>
</dbReference>
<dbReference type="InterPro" id="IPR021133">
    <property type="entry name" value="HEAT_type_2"/>
</dbReference>
<dbReference type="InterPro" id="IPR057546">
    <property type="entry name" value="HEAT_GCN1"/>
</dbReference>
<feature type="repeat" description="HEAT" evidence="3">
    <location>
        <begin position="2007"/>
        <end position="2045"/>
    </location>
</feature>
<dbReference type="PANTHER" id="PTHR23346:SF7">
    <property type="entry name" value="STALLED RIBOSOME SENSOR GCN1"/>
    <property type="match status" value="1"/>
</dbReference>
<sequence length="2552" mass="278653">MLDNTTDGNDPNFVWRRDFVTREWEEALGYASTQLLNSRTSVRIPFLREDLLALVTHEDLSPFQVLDVFELLIQTYPRYADSASREAVQAVGRELVQRDETREDKRGVTEQILGRIANEVGRIVKRSNSHAPTDLFSLLCWCCSLYAIVVRHSSSSASPPLWTSLAVSMAILLDLLLQPSTHAKPSVRKGAIIRTRRALRSSPTHLPELMTTLLAQSKTFSSPLVTIPLLGIAVDVTTHLKGAENVNLTSVSGEMKTGIIALYSSSVLMARAHVPSHVTTCLTGFIKILTDADLQDSVLPTMEKALLRSPEYSLPITIEFFLAYPHPLGIDVIRRILIPVFSCSKSSNAEIRANSVALFKITVERATDESKEAALTELLKLAQAGKAIGPDRKILYSMFGVLSTSAQISPVMVESVPALLAKETNEAALPTLASSLTSHLVFHLRENLPVPDEVLKLLVAEMQNSKPVIRRAFVSLVGETFWTLGDLMTTSAAIVARSVFTAFESSLKSVATNPLNASAGPVEGYVAAAVLLGPFSRSGVFEDTISRNATVQAILSPSKPSFIMWDKVYQKLTDVEEEAWLLRAVESTAAFFSAEVANAEQLRMQLGLAYLYLVTEGHLPEFRRDVVASLGRLAALAPKTGSELVRAGLMAYLARRRTSMPKNQNTSEDERPDVNKQPRLLAFLAASAAFGEGTEPTLREQLLAKSVVLAHHPEICGNSRQVWIELCRRARLDPRAVLNNQLDNLMNIIIDPSSENKVDSPDYAEACYRATTTLAFIAPDTVFPRVMEQLHADLSLNINQLTEVDMGVWSTPEGQTFIDVLSNKGNKAQVKGKGADLAKWDAEVRQSLAKKKITTIPTLSKQEQSLVQAQVEKEAKIRSRVNEIKANLDRALQTISHLALGKIDDLRLYVSQILNLLLSSGALDKGALLVGSLGFTTFLEVSRCCSDRLDSFGKWIGVATLRSLEIGGVPEELQAEPVNQLVLRVLHRLRSLSEQTPLDSATFSYAFPLLFQVIQKGGIGSGEDDETLEQVALSLDIIKFHCGEYADAAFPRPQIIRGLLHAMRTQPKLSKESSSALIDLGQAISRNATSEETTLLLDSTLVQETYARNASLQALQPFDLTEFDWSPELLVACHDSDAQNARLAQHMWDDNGLDVVEAYAPALLKFLEHDNAYVRTSAAVAFTEAVEHWPSSVIETINALLRLHHEKAKLLAPEFDQYGIVDERSLDRTDPWQARLAIAQTLEHLAPAFSEEATVPFFNFLVKEGALGDRSAEVRHGMLDAGSAIIDYHGSRHLADLITMFETHLAGPPPTSEAADFIHEAVVISFGRVARHLDSSDARLPTIFARLIESLKTPSEQVQYAIADCLAPLVKVSRSFAPQLTNQLLDELISAQKYAARRGAAYGLTGVVKGIGISAMKQFDISHRIKNATEDKKQYEPRQGAMFAMETLSSALGRLFEPYAIHALPLLLAAFGDSTPDVREAATDAARVIMKNMSGYGVKLILPSLLSGLDEKQWRTKKGSIELMGMMAYCAPRQLSQSLPIIIPRLTGVLTDSHAQVRAAANKSLKQFGEVISNPEVQALVPVLLKAMVDPAKTPNALSALLKTSFVHYIDHSSLALVIPILERGLKERSADTKKKATQIVGNLASLTDSKDFVPYLSTLLPMVHVVLVDPVPEARATAAKTLGTLVERLGEMNFPDLVPSLIRTLKTDTSGVDRQGAAQGLSEVLSSLGMERLEGLLPDIISNAQSPRSTIREGFMSLLVFLPATFGARFQPHLPKIITPILKGLSDTEDYVCEAAMRAGRMVITNYSNKAIDLLLPELEHGMFDPAWRIRQSSITLVGELLFKVSGITSKLEIDDDAEGVEVAVAESSRKALTEILGAERRDRILSALYLARQDAVHVVRHASIQIWKALVHNTPKTVREILPELVTQLMSLLSSEEAEQQETGVRTTGELCRKFGERILGEMVKILRAKSSSPDAQTREGVCLLLSELMTNSTDTQQEGHEDDIISMIRASLVDDEANVRAAAAQAFDVLQERLGAKAIDQTIPTLLEALRQPGKSSGTALQALKEVMNVRANTVFPVLIPTLIGTPMTVFNARALASLVTVAGNALSRRLTVVLTALVKITESTDDSTGDELRTAVDEAVQALLSSISDVEGLNSLMLLLLGWVKHDSPERRVSGCKLFKSFCEVSELDASLYRIDWVRQLVSSMDDSVEAVYEAAWNAFDALVKSIPKEDLDGLVVSLRRTIESTGVPGVPVPGFSLPKGISAFVPIIIAGLTTGSNEQRENAAYAISDLVERTSEVAIKPFVVPFTGPLIRVATQAGTFPPAVKTALLCAMETMLLRIPALVKPFFPQLQRTFVKSTSDPASVVVRSKAAQALGELMKHQPRVDPVVTELIAGAKSNDDAVAGSFVLALSYVIKSARENVGEKAREASLELVSDAFKELHDEYYLQSTAALFAALSVYEHLVDPVVRAYLVAGTPTSVLASHSILALLTADDDAPLDTVPGPFRSILPSIARKIQESIGTEKPNIARPAREAKELLRNLDDSLFGS</sequence>
<dbReference type="Pfam" id="PF24916">
    <property type="entry name" value="HEAT_GCN1_fung"/>
    <property type="match status" value="1"/>
</dbReference>
<dbReference type="InterPro" id="IPR016024">
    <property type="entry name" value="ARM-type_fold"/>
</dbReference>
<comment type="similarity">
    <text evidence="1">Belongs to the GCN1 family.</text>
</comment>